<name>A0A4Y7RP75_9FIRM</name>
<keyword evidence="2" id="KW-1185">Reference proteome</keyword>
<evidence type="ECO:0000313" key="1">
    <source>
        <dbReference type="EMBL" id="TEB10117.1"/>
    </source>
</evidence>
<dbReference type="RefSeq" id="WP_134214429.1">
    <property type="nucleotide sequence ID" value="NZ_QFFZ01000032.1"/>
</dbReference>
<gene>
    <name evidence="1" type="ORF">Pmgp_02621</name>
</gene>
<protein>
    <submittedName>
        <fullName evidence="1">Uncharacterized protein</fullName>
    </submittedName>
</protein>
<dbReference type="AlphaFoldDB" id="A0A4Y7RP75"/>
<comment type="caution">
    <text evidence="1">The sequence shown here is derived from an EMBL/GenBank/DDBJ whole genome shotgun (WGS) entry which is preliminary data.</text>
</comment>
<dbReference type="EMBL" id="QFFZ01000032">
    <property type="protein sequence ID" value="TEB10117.1"/>
    <property type="molecule type" value="Genomic_DNA"/>
</dbReference>
<sequence>MKGAAPAAASPAAGVGSLEGLCEPPPGQARGFSGAKFYKITYQTEIAVNEIRVAPAAPAAARLVLKGDLYDVEHAEPAEARVSAREAAEANEFAVVAAAPGVAVETVVAAGEIALEDTAAAASRQHIQGGHSLRGCPLFLLKNRTYFWSVGAYGILIIYCE</sequence>
<proteinExistence type="predicted"/>
<accession>A0A4Y7RP75</accession>
<evidence type="ECO:0000313" key="2">
    <source>
        <dbReference type="Proteomes" id="UP000297597"/>
    </source>
</evidence>
<dbReference type="Proteomes" id="UP000297597">
    <property type="component" value="Unassembled WGS sequence"/>
</dbReference>
<organism evidence="1 2">
    <name type="scientific">Pelotomaculum propionicicum</name>
    <dbReference type="NCBI Taxonomy" id="258475"/>
    <lineage>
        <taxon>Bacteria</taxon>
        <taxon>Bacillati</taxon>
        <taxon>Bacillota</taxon>
        <taxon>Clostridia</taxon>
        <taxon>Eubacteriales</taxon>
        <taxon>Desulfotomaculaceae</taxon>
        <taxon>Pelotomaculum</taxon>
    </lineage>
</organism>
<reference evidence="1 2" key="1">
    <citation type="journal article" date="2018" name="Environ. Microbiol.">
        <title>Novel energy conservation strategies and behaviour of Pelotomaculum schinkii driving syntrophic propionate catabolism.</title>
        <authorList>
            <person name="Hidalgo-Ahumada C.A.P."/>
            <person name="Nobu M.K."/>
            <person name="Narihiro T."/>
            <person name="Tamaki H."/>
            <person name="Liu W.T."/>
            <person name="Kamagata Y."/>
            <person name="Stams A.J.M."/>
            <person name="Imachi H."/>
            <person name="Sousa D.Z."/>
        </authorList>
    </citation>
    <scope>NUCLEOTIDE SEQUENCE [LARGE SCALE GENOMIC DNA]</scope>
    <source>
        <strain evidence="1 2">MGP</strain>
    </source>
</reference>